<dbReference type="PANTHER" id="PTHR38165">
    <property type="match status" value="1"/>
</dbReference>
<dbReference type="Gene3D" id="3.30.920.50">
    <property type="entry name" value="Beta-1,3-glucanase, C-terminal domain"/>
    <property type="match status" value="1"/>
</dbReference>
<feature type="signal peptide" evidence="1">
    <location>
        <begin position="1"/>
        <end position="23"/>
    </location>
</feature>
<dbReference type="Pfam" id="PF16483">
    <property type="entry name" value="Glyco_hydro_64"/>
    <property type="match status" value="1"/>
</dbReference>
<organism evidence="3 4">
    <name type="scientific">Anthostomella pinea</name>
    <dbReference type="NCBI Taxonomy" id="933095"/>
    <lineage>
        <taxon>Eukaryota</taxon>
        <taxon>Fungi</taxon>
        <taxon>Dikarya</taxon>
        <taxon>Ascomycota</taxon>
        <taxon>Pezizomycotina</taxon>
        <taxon>Sordariomycetes</taxon>
        <taxon>Xylariomycetidae</taxon>
        <taxon>Xylariales</taxon>
        <taxon>Xylariaceae</taxon>
        <taxon>Anthostomella</taxon>
    </lineage>
</organism>
<sequence length="436" mass="48051">MHALLHFSVVALAVLLHQSFVWPMRLHGSTTHDHIFARVPSVLRSTDDVELKLEIHTNLTDPSKKYNAYILGNPEQTSKIVQVLQQDGTGYKYVQPANTGSDVPVPITEGFAIPLTTDTTLITLPGWLWNARIWLSENELVFKFTNGGLVQPAPATEVDDNYNVSYGFIELNFYPAGDTNEPTVFVNLSFVDFVGLVLGMAMTYQNGSTEAVPGLYRNALTTVCDGLKSQAQKDNRSWDKMCLQDGDKYIRAISPNMYSSQPPNRDMDDYYTKYIDDVWNAFKTQPLLMDTQDANHTKVPSGPQVSCKVTGEVLDCGADAGQYVKPTTLDVWGCNTGPFVVPPGANEKQKEIIPRLCAAFFRSTLLLDGGSVQPSLPSAKYYTADPTNHYGRLVHEGLQDGRGYAFSYDDVNAGTENVAGVLKASNIQKLSVTLSN</sequence>
<name>A0AAI8VTH8_9PEZI</name>
<dbReference type="EMBL" id="CAUWAG010000018">
    <property type="protein sequence ID" value="CAJ2510797.1"/>
    <property type="molecule type" value="Genomic_DNA"/>
</dbReference>
<dbReference type="InterPro" id="IPR032477">
    <property type="entry name" value="Glyco_hydro_64"/>
</dbReference>
<dbReference type="Gene3D" id="2.60.110.10">
    <property type="entry name" value="Thaumatin"/>
    <property type="match status" value="1"/>
</dbReference>
<evidence type="ECO:0000313" key="3">
    <source>
        <dbReference type="EMBL" id="CAJ2510797.1"/>
    </source>
</evidence>
<evidence type="ECO:0000259" key="2">
    <source>
        <dbReference type="PROSITE" id="PS52006"/>
    </source>
</evidence>
<comment type="caution">
    <text evidence="3">The sequence shown here is derived from an EMBL/GenBank/DDBJ whole genome shotgun (WGS) entry which is preliminary data.</text>
</comment>
<reference evidence="3" key="1">
    <citation type="submission" date="2023-10" db="EMBL/GenBank/DDBJ databases">
        <authorList>
            <person name="Hackl T."/>
        </authorList>
    </citation>
    <scope>NUCLEOTIDE SEQUENCE</scope>
</reference>
<feature type="domain" description="GH64" evidence="2">
    <location>
        <begin position="46"/>
        <end position="432"/>
    </location>
</feature>
<feature type="chain" id="PRO_5042519861" evidence="1">
    <location>
        <begin position="24"/>
        <end position="436"/>
    </location>
</feature>
<evidence type="ECO:0000256" key="1">
    <source>
        <dbReference type="SAM" id="SignalP"/>
    </source>
</evidence>
<protein>
    <submittedName>
        <fullName evidence="3">Uu.00g064220.m01.CDS01</fullName>
    </submittedName>
</protein>
<keyword evidence="4" id="KW-1185">Reference proteome</keyword>
<proteinExistence type="predicted"/>
<dbReference type="Proteomes" id="UP001295740">
    <property type="component" value="Unassembled WGS sequence"/>
</dbReference>
<keyword evidence="1" id="KW-0732">Signal</keyword>
<accession>A0AAI8VTH8</accession>
<dbReference type="InterPro" id="IPR037176">
    <property type="entry name" value="Osmotin/thaumatin-like_sf"/>
</dbReference>
<dbReference type="PANTHER" id="PTHR38165:SF1">
    <property type="entry name" value="GLUCANASE B"/>
    <property type="match status" value="1"/>
</dbReference>
<gene>
    <name evidence="3" type="ORF">KHLLAP_LOCUS11265</name>
</gene>
<dbReference type="AlphaFoldDB" id="A0AAI8VTH8"/>
<dbReference type="PROSITE" id="PS52006">
    <property type="entry name" value="GH64"/>
    <property type="match status" value="1"/>
</dbReference>
<dbReference type="InterPro" id="IPR037398">
    <property type="entry name" value="Glyco_hydro_64_fam"/>
</dbReference>
<evidence type="ECO:0000313" key="4">
    <source>
        <dbReference type="Proteomes" id="UP001295740"/>
    </source>
</evidence>
<dbReference type="InterPro" id="IPR042517">
    <property type="entry name" value="Glyco_hydro_64_N_2"/>
</dbReference>